<dbReference type="Pfam" id="PF17917">
    <property type="entry name" value="RT_RNaseH"/>
    <property type="match status" value="1"/>
</dbReference>
<evidence type="ECO:0000256" key="4">
    <source>
        <dbReference type="ARBA" id="ARBA00022722"/>
    </source>
</evidence>
<keyword evidence="13" id="KW-0238">DNA-binding</keyword>
<keyword evidence="8" id="KW-0378">Hydrolase</keyword>
<keyword evidence="7" id="KW-0255">Endonuclease</keyword>
<keyword evidence="10" id="KW-0229">DNA integration</keyword>
<evidence type="ECO:0000256" key="15">
    <source>
        <dbReference type="SAM" id="MobiDB-lite"/>
    </source>
</evidence>
<accession>A0A6G0W985</accession>
<dbReference type="Pfam" id="PF24626">
    <property type="entry name" value="SH3_Tf2-1"/>
    <property type="match status" value="1"/>
</dbReference>
<comment type="caution">
    <text evidence="17">The sequence shown here is derived from an EMBL/GenBank/DDBJ whole genome shotgun (WGS) entry which is preliminary data.</text>
</comment>
<dbReference type="GO" id="GO:0006310">
    <property type="term" value="P:DNA recombination"/>
    <property type="evidence" value="ECO:0007669"/>
    <property type="project" value="UniProtKB-KW"/>
</dbReference>
<evidence type="ECO:0000256" key="11">
    <source>
        <dbReference type="ARBA" id="ARBA00022918"/>
    </source>
</evidence>
<dbReference type="FunFam" id="1.10.340.70:FF:000001">
    <property type="entry name" value="Retrovirus-related Pol polyprotein from transposon gypsy-like Protein"/>
    <property type="match status" value="1"/>
</dbReference>
<evidence type="ECO:0000256" key="7">
    <source>
        <dbReference type="ARBA" id="ARBA00022759"/>
    </source>
</evidence>
<dbReference type="InterPro" id="IPR041373">
    <property type="entry name" value="RT_RNaseH"/>
</dbReference>
<dbReference type="SUPFAM" id="SSF56672">
    <property type="entry name" value="DNA/RNA polymerases"/>
    <property type="match status" value="1"/>
</dbReference>
<evidence type="ECO:0000256" key="14">
    <source>
        <dbReference type="ARBA" id="ARBA00023172"/>
    </source>
</evidence>
<dbReference type="SUPFAM" id="SSF53098">
    <property type="entry name" value="Ribonuclease H-like"/>
    <property type="match status" value="1"/>
</dbReference>
<name>A0A6G0W985_9STRA</name>
<feature type="compositionally biased region" description="Low complexity" evidence="15">
    <location>
        <begin position="606"/>
        <end position="615"/>
    </location>
</feature>
<dbReference type="GO" id="GO:0004190">
    <property type="term" value="F:aspartic-type endopeptidase activity"/>
    <property type="evidence" value="ECO:0007669"/>
    <property type="project" value="UniProtKB-KW"/>
</dbReference>
<protein>
    <recommendedName>
        <fullName evidence="16">Integrase catalytic domain-containing protein</fullName>
    </recommendedName>
</protein>
<evidence type="ECO:0000313" key="17">
    <source>
        <dbReference type="EMBL" id="KAF0723876.1"/>
    </source>
</evidence>
<dbReference type="Proteomes" id="UP000481153">
    <property type="component" value="Unassembled WGS sequence"/>
</dbReference>
<dbReference type="GO" id="GO:0003887">
    <property type="term" value="F:DNA-directed DNA polymerase activity"/>
    <property type="evidence" value="ECO:0007669"/>
    <property type="project" value="UniProtKB-KW"/>
</dbReference>
<dbReference type="Pfam" id="PF17921">
    <property type="entry name" value="Integrase_H2C2"/>
    <property type="match status" value="1"/>
</dbReference>
<dbReference type="VEuPathDB" id="FungiDB:AeMF1_009058"/>
<evidence type="ECO:0000256" key="13">
    <source>
        <dbReference type="ARBA" id="ARBA00023125"/>
    </source>
</evidence>
<dbReference type="InterPro" id="IPR041588">
    <property type="entry name" value="Integrase_H2C2"/>
</dbReference>
<keyword evidence="3" id="KW-0548">Nucleotidyltransferase</keyword>
<keyword evidence="1" id="KW-0645">Protease</keyword>
<dbReference type="AlphaFoldDB" id="A0A6G0W985"/>
<sequence>MHDLELLAIKYALVKFRIYLLGSKPFVVYTDHASLRYAVKTPHISERMARWFSFFAEYNMTVEYKPGRENVLADALSRRPANLGPETTELSVVYHVHSDLHDRIRRGYRNDPAMKAIIAQLSETTSRSGPTSTLERYSIRDGLLFHQPTRTTTPRVAVPCDADLRSELVKEFHDTPSGGHLGRDKTHVTLARSFWWPRMFKSVARYIAACVVCQRVKSSPSVRAPLQPLQIPDDLWASVSMDYIFGLTRDNRGNTGIWTCVDRASKYLVALPVKASVTAEQSAKLFFDNIYCRFGLPTSIISDRDPRFTSKFWTALFSLVGSRLIMSTSEHPESDGQTERASRVIEDVLRSYAQSRQNTWSYLLPQVECAYNSSTNASTGFTPFYANYLLKHPRLASSMDNSVSSGGRFSWQTSMHSPDWEPSAREEELPARTIASVKHFAKVRESILLQVQDNIAEAQSRQSRAANKQGRRRNAFALGDQVLLHYSLVPKAILGNAKTRPQWFGPFPITKVISRTAYRLALPADWQTHDTVYVGKMKAYIPQVAPAPELSTAQPHDHLTVQPQAQPNLVDQSLVERVGPRRTTRLPSLQGSSVSRARGLDQKLESSSPRSSPRAAQREGHREAALSQPQALLVRTAPLGLEADSPGRRDVAKPNGAVAGAAQTTPANEYAPMTTRASATRDLANATDVVSTRESAIATPYARILRSDQSVRTFAPSPTRMVTRSQSRQLTSSVKRGRAKPMTRSRTTS</sequence>
<organism evidence="17 18">
    <name type="scientific">Aphanomyces euteiches</name>
    <dbReference type="NCBI Taxonomy" id="100861"/>
    <lineage>
        <taxon>Eukaryota</taxon>
        <taxon>Sar</taxon>
        <taxon>Stramenopiles</taxon>
        <taxon>Oomycota</taxon>
        <taxon>Saprolegniomycetes</taxon>
        <taxon>Saprolegniales</taxon>
        <taxon>Verrucalvaceae</taxon>
        <taxon>Aphanomyces</taxon>
    </lineage>
</organism>
<evidence type="ECO:0000256" key="6">
    <source>
        <dbReference type="ARBA" id="ARBA00022750"/>
    </source>
</evidence>
<dbReference type="CDD" id="cd09274">
    <property type="entry name" value="RNase_HI_RT_Ty3"/>
    <property type="match status" value="1"/>
</dbReference>
<dbReference type="Gene3D" id="3.30.420.10">
    <property type="entry name" value="Ribonuclease H-like superfamily/Ribonuclease H"/>
    <property type="match status" value="1"/>
</dbReference>
<dbReference type="GO" id="GO:0046872">
    <property type="term" value="F:metal ion binding"/>
    <property type="evidence" value="ECO:0007669"/>
    <property type="project" value="UniProtKB-KW"/>
</dbReference>
<dbReference type="InterPro" id="IPR043502">
    <property type="entry name" value="DNA/RNA_pol_sf"/>
</dbReference>
<dbReference type="InterPro" id="IPR056924">
    <property type="entry name" value="SH3_Tf2-1"/>
</dbReference>
<keyword evidence="6" id="KW-0064">Aspartyl protease</keyword>
<evidence type="ECO:0000256" key="9">
    <source>
        <dbReference type="ARBA" id="ARBA00022842"/>
    </source>
</evidence>
<keyword evidence="9" id="KW-0460">Magnesium</keyword>
<feature type="compositionally biased region" description="Polar residues" evidence="15">
    <location>
        <begin position="720"/>
        <end position="734"/>
    </location>
</feature>
<evidence type="ECO:0000313" key="18">
    <source>
        <dbReference type="Proteomes" id="UP000481153"/>
    </source>
</evidence>
<dbReference type="PANTHER" id="PTHR37984">
    <property type="entry name" value="PROTEIN CBG26694"/>
    <property type="match status" value="1"/>
</dbReference>
<proteinExistence type="predicted"/>
<keyword evidence="5" id="KW-0479">Metal-binding</keyword>
<keyword evidence="4" id="KW-0540">Nuclease</keyword>
<dbReference type="Gene3D" id="1.10.340.70">
    <property type="match status" value="1"/>
</dbReference>
<dbReference type="InterPro" id="IPR036397">
    <property type="entry name" value="RNaseH_sf"/>
</dbReference>
<evidence type="ECO:0000256" key="5">
    <source>
        <dbReference type="ARBA" id="ARBA00022723"/>
    </source>
</evidence>
<dbReference type="GO" id="GO:0006508">
    <property type="term" value="P:proteolysis"/>
    <property type="evidence" value="ECO:0007669"/>
    <property type="project" value="UniProtKB-KW"/>
</dbReference>
<feature type="region of interest" description="Disordered" evidence="15">
    <location>
        <begin position="576"/>
        <end position="673"/>
    </location>
</feature>
<reference evidence="17 18" key="1">
    <citation type="submission" date="2019-07" db="EMBL/GenBank/DDBJ databases">
        <title>Genomics analysis of Aphanomyces spp. identifies a new class of oomycete effector associated with host adaptation.</title>
        <authorList>
            <person name="Gaulin E."/>
        </authorList>
    </citation>
    <scope>NUCLEOTIDE SEQUENCE [LARGE SCALE GENOMIC DNA]</scope>
    <source>
        <strain evidence="17 18">ATCC 201684</strain>
    </source>
</reference>
<feature type="domain" description="Integrase catalytic" evidence="16">
    <location>
        <begin position="224"/>
        <end position="391"/>
    </location>
</feature>
<evidence type="ECO:0000256" key="12">
    <source>
        <dbReference type="ARBA" id="ARBA00022932"/>
    </source>
</evidence>
<dbReference type="InterPro" id="IPR012337">
    <property type="entry name" value="RNaseH-like_sf"/>
</dbReference>
<dbReference type="InterPro" id="IPR050951">
    <property type="entry name" value="Retrovirus_Pol_polyprotein"/>
</dbReference>
<dbReference type="InterPro" id="IPR001584">
    <property type="entry name" value="Integrase_cat-core"/>
</dbReference>
<evidence type="ECO:0000256" key="3">
    <source>
        <dbReference type="ARBA" id="ARBA00022695"/>
    </source>
</evidence>
<feature type="compositionally biased region" description="Polar residues" evidence="15">
    <location>
        <begin position="585"/>
        <end position="595"/>
    </location>
</feature>
<feature type="region of interest" description="Disordered" evidence="15">
    <location>
        <begin position="706"/>
        <end position="749"/>
    </location>
</feature>
<evidence type="ECO:0000256" key="10">
    <source>
        <dbReference type="ARBA" id="ARBA00022908"/>
    </source>
</evidence>
<keyword evidence="12" id="KW-0239">DNA-directed DNA polymerase</keyword>
<dbReference type="GO" id="GO:0015074">
    <property type="term" value="P:DNA integration"/>
    <property type="evidence" value="ECO:0007669"/>
    <property type="project" value="UniProtKB-KW"/>
</dbReference>
<dbReference type="EMBL" id="VJMJ01000293">
    <property type="protein sequence ID" value="KAF0723876.1"/>
    <property type="molecule type" value="Genomic_DNA"/>
</dbReference>
<dbReference type="GO" id="GO:0003677">
    <property type="term" value="F:DNA binding"/>
    <property type="evidence" value="ECO:0007669"/>
    <property type="project" value="UniProtKB-KW"/>
</dbReference>
<dbReference type="GO" id="GO:0003964">
    <property type="term" value="F:RNA-directed DNA polymerase activity"/>
    <property type="evidence" value="ECO:0007669"/>
    <property type="project" value="UniProtKB-KW"/>
</dbReference>
<keyword evidence="18" id="KW-1185">Reference proteome</keyword>
<evidence type="ECO:0000259" key="16">
    <source>
        <dbReference type="PROSITE" id="PS50994"/>
    </source>
</evidence>
<keyword evidence="11" id="KW-0695">RNA-directed DNA polymerase</keyword>
<dbReference type="PANTHER" id="PTHR37984:SF5">
    <property type="entry name" value="PROTEIN NYNRIN-LIKE"/>
    <property type="match status" value="1"/>
</dbReference>
<evidence type="ECO:0000256" key="8">
    <source>
        <dbReference type="ARBA" id="ARBA00022801"/>
    </source>
</evidence>
<dbReference type="GO" id="GO:0004519">
    <property type="term" value="F:endonuclease activity"/>
    <property type="evidence" value="ECO:0007669"/>
    <property type="project" value="UniProtKB-KW"/>
</dbReference>
<gene>
    <name evidence="17" type="ORF">Ae201684_017327</name>
</gene>
<keyword evidence="2" id="KW-0808">Transferase</keyword>
<dbReference type="PROSITE" id="PS50994">
    <property type="entry name" value="INTEGRASE"/>
    <property type="match status" value="1"/>
</dbReference>
<keyword evidence="14" id="KW-0233">DNA recombination</keyword>
<evidence type="ECO:0000256" key="1">
    <source>
        <dbReference type="ARBA" id="ARBA00022670"/>
    </source>
</evidence>
<evidence type="ECO:0000256" key="2">
    <source>
        <dbReference type="ARBA" id="ARBA00022679"/>
    </source>
</evidence>